<comment type="caution">
    <text evidence="1">The sequence shown here is derived from an EMBL/GenBank/DDBJ whole genome shotgun (WGS) entry which is preliminary data.</text>
</comment>
<gene>
    <name evidence="1" type="ORF">DMA12_41835</name>
</gene>
<dbReference type="AlphaFoldDB" id="A0A428VYY4"/>
<keyword evidence="2" id="KW-1185">Reference proteome</keyword>
<name>A0A428VYY4_AMYBA</name>
<dbReference type="OrthoDB" id="3742379at2"/>
<dbReference type="EMBL" id="QHHU01000093">
    <property type="protein sequence ID" value="RSM36024.1"/>
    <property type="molecule type" value="Genomic_DNA"/>
</dbReference>
<sequence length="193" mass="20051">MKLLICQGGGALQGWPRVVFAPNGQPVVVPQVSPAELAEQAISAMGLSAPDIRLAPPAESPHGATIGFPVWMWTARREATVGPITRTASAGSITVTATATLAKIDWSMGDGATTSCTGPGTEFTDGLAGQQSPTCGYVYRGLVAGGVAAINATSRWEIRWSGGGQSAFRTMTLTSSARLPVREIRTLNTRGPR</sequence>
<dbReference type="Proteomes" id="UP000286716">
    <property type="component" value="Unassembled WGS sequence"/>
</dbReference>
<organism evidence="1 2">
    <name type="scientific">Amycolatopsis balhimycina DSM 5908</name>
    <dbReference type="NCBI Taxonomy" id="1081091"/>
    <lineage>
        <taxon>Bacteria</taxon>
        <taxon>Bacillati</taxon>
        <taxon>Actinomycetota</taxon>
        <taxon>Actinomycetes</taxon>
        <taxon>Pseudonocardiales</taxon>
        <taxon>Pseudonocardiaceae</taxon>
        <taxon>Amycolatopsis</taxon>
    </lineage>
</organism>
<evidence type="ECO:0000313" key="2">
    <source>
        <dbReference type="Proteomes" id="UP000286716"/>
    </source>
</evidence>
<accession>A0A428VYY4</accession>
<protein>
    <recommendedName>
        <fullName evidence="3">ATP/GTP-binding protein</fullName>
    </recommendedName>
</protein>
<reference evidence="1 2" key="1">
    <citation type="submission" date="2018-05" db="EMBL/GenBank/DDBJ databases">
        <title>Evolution of GPA BGCs.</title>
        <authorList>
            <person name="Waglechner N."/>
            <person name="Wright G.D."/>
        </authorList>
    </citation>
    <scope>NUCLEOTIDE SEQUENCE [LARGE SCALE GENOMIC DNA]</scope>
    <source>
        <strain evidence="1 2">DSM 5908</strain>
    </source>
</reference>
<proteinExistence type="predicted"/>
<evidence type="ECO:0000313" key="1">
    <source>
        <dbReference type="EMBL" id="RSM36024.1"/>
    </source>
</evidence>
<evidence type="ECO:0008006" key="3">
    <source>
        <dbReference type="Google" id="ProtNLM"/>
    </source>
</evidence>